<feature type="chain" id="PRO_5043317415" evidence="2">
    <location>
        <begin position="21"/>
        <end position="366"/>
    </location>
</feature>
<feature type="compositionally biased region" description="Polar residues" evidence="1">
    <location>
        <begin position="324"/>
        <end position="333"/>
    </location>
</feature>
<gene>
    <name evidence="3" type="ORF">TWF696_003393</name>
</gene>
<evidence type="ECO:0000256" key="1">
    <source>
        <dbReference type="SAM" id="MobiDB-lite"/>
    </source>
</evidence>
<organism evidence="3 4">
    <name type="scientific">Orbilia brochopaga</name>
    <dbReference type="NCBI Taxonomy" id="3140254"/>
    <lineage>
        <taxon>Eukaryota</taxon>
        <taxon>Fungi</taxon>
        <taxon>Dikarya</taxon>
        <taxon>Ascomycota</taxon>
        <taxon>Pezizomycotina</taxon>
        <taxon>Orbiliomycetes</taxon>
        <taxon>Orbiliales</taxon>
        <taxon>Orbiliaceae</taxon>
        <taxon>Orbilia</taxon>
    </lineage>
</organism>
<keyword evidence="4" id="KW-1185">Reference proteome</keyword>
<dbReference type="Proteomes" id="UP001375240">
    <property type="component" value="Unassembled WGS sequence"/>
</dbReference>
<sequence length="366" mass="41100">MRSSVAHPLVLWLLARTSSAFLLEIVNDLAGSPSNWQLCRASASFTPDDESVFGIDPVETTCEAQGGVPDWTWLHPPGPQFNVYDELSEAVPDDPRTFYLGADGPLEGQNVYFPQAPIIYLDGLVKQQLQLGTSPSTRRIPVSWRLHRHDNLVEVTANDQPEPGDRIRFWGHEYLTQSDERALAINLATPTNPKLPLYRVNKDAVQDPKNPQVYFRVQTKENFDSMVALERGLRREREAIENLKPGRILSNLWGKAKNTVASAREKVANQVKTVTEAGIARITGSNSNPRLHIHPEPEQYEEEKWESAEPDPAEQGGFYYGQGPLQNAINQNYIPEAQAQAQAQAGPRFERFEVETVKKGPNNRNQ</sequence>
<evidence type="ECO:0000313" key="4">
    <source>
        <dbReference type="Proteomes" id="UP001375240"/>
    </source>
</evidence>
<feature type="compositionally biased region" description="Acidic residues" evidence="1">
    <location>
        <begin position="298"/>
        <end position="312"/>
    </location>
</feature>
<feature type="region of interest" description="Disordered" evidence="1">
    <location>
        <begin position="298"/>
        <end position="366"/>
    </location>
</feature>
<protein>
    <submittedName>
        <fullName evidence="3">Uncharacterized protein</fullName>
    </submittedName>
</protein>
<evidence type="ECO:0000313" key="3">
    <source>
        <dbReference type="EMBL" id="KAK6330504.1"/>
    </source>
</evidence>
<reference evidence="3 4" key="1">
    <citation type="submission" date="2019-10" db="EMBL/GenBank/DDBJ databases">
        <authorList>
            <person name="Palmer J.M."/>
        </authorList>
    </citation>
    <scope>NUCLEOTIDE SEQUENCE [LARGE SCALE GENOMIC DNA]</scope>
    <source>
        <strain evidence="3 4">TWF696</strain>
    </source>
</reference>
<accession>A0AAV9TY72</accession>
<dbReference type="AlphaFoldDB" id="A0AAV9TY72"/>
<name>A0AAV9TY72_9PEZI</name>
<comment type="caution">
    <text evidence="3">The sequence shown here is derived from an EMBL/GenBank/DDBJ whole genome shotgun (WGS) entry which is preliminary data.</text>
</comment>
<dbReference type="EMBL" id="JAVHNQ010000017">
    <property type="protein sequence ID" value="KAK6330504.1"/>
    <property type="molecule type" value="Genomic_DNA"/>
</dbReference>
<feature type="compositionally biased region" description="Basic and acidic residues" evidence="1">
    <location>
        <begin position="348"/>
        <end position="358"/>
    </location>
</feature>
<keyword evidence="2" id="KW-0732">Signal</keyword>
<feature type="signal peptide" evidence="2">
    <location>
        <begin position="1"/>
        <end position="20"/>
    </location>
</feature>
<proteinExistence type="predicted"/>
<evidence type="ECO:0000256" key="2">
    <source>
        <dbReference type="SAM" id="SignalP"/>
    </source>
</evidence>